<dbReference type="PANTHER" id="PTHR30546:SF23">
    <property type="entry name" value="FLAVOPROTEIN-LIKE PROTEIN YCP4-RELATED"/>
    <property type="match status" value="1"/>
</dbReference>
<evidence type="ECO:0000313" key="4">
    <source>
        <dbReference type="Proteomes" id="UP000466632"/>
    </source>
</evidence>
<dbReference type="InterPro" id="IPR005025">
    <property type="entry name" value="FMN_Rdtase-like_dom"/>
</dbReference>
<dbReference type="PANTHER" id="PTHR30546">
    <property type="entry name" value="FLAVODOXIN-RELATED PROTEIN WRBA-RELATED"/>
    <property type="match status" value="1"/>
</dbReference>
<gene>
    <name evidence="3" type="primary">wrbA</name>
    <name evidence="3" type="ORF">MSEO_03880</name>
</gene>
<dbReference type="GO" id="GO:0003955">
    <property type="term" value="F:NAD(P)H dehydrogenase (quinone) activity"/>
    <property type="evidence" value="ECO:0007669"/>
    <property type="project" value="InterPro"/>
</dbReference>
<dbReference type="Pfam" id="PF03358">
    <property type="entry name" value="FMN_red"/>
    <property type="match status" value="1"/>
</dbReference>
<keyword evidence="4" id="KW-1185">Reference proteome</keyword>
<dbReference type="InterPro" id="IPR029039">
    <property type="entry name" value="Flavoprotein-like_sf"/>
</dbReference>
<dbReference type="PROSITE" id="PS50902">
    <property type="entry name" value="FLAVODOXIN_LIKE"/>
    <property type="match status" value="1"/>
</dbReference>
<feature type="domain" description="Flavodoxin-like" evidence="2">
    <location>
        <begin position="11"/>
        <end position="187"/>
    </location>
</feature>
<dbReference type="GO" id="GO:0016020">
    <property type="term" value="C:membrane"/>
    <property type="evidence" value="ECO:0007669"/>
    <property type="project" value="TreeGrafter"/>
</dbReference>
<dbReference type="Proteomes" id="UP000466632">
    <property type="component" value="Chromosome"/>
</dbReference>
<dbReference type="NCBIfam" id="TIGR01755">
    <property type="entry name" value="flav_wrbA"/>
    <property type="match status" value="1"/>
</dbReference>
<reference evidence="3 4" key="1">
    <citation type="journal article" date="2019" name="Emerg. Microbes Infect.">
        <title>Comprehensive subspecies identification of 175 nontuberculous mycobacteria species based on 7547 genomic profiles.</title>
        <authorList>
            <person name="Matsumoto Y."/>
            <person name="Kinjo T."/>
            <person name="Motooka D."/>
            <person name="Nabeya D."/>
            <person name="Jung N."/>
            <person name="Uechi K."/>
            <person name="Horii T."/>
            <person name="Iida T."/>
            <person name="Fujita J."/>
            <person name="Nakamura S."/>
        </authorList>
    </citation>
    <scope>NUCLEOTIDE SEQUENCE [LARGE SCALE GENOMIC DNA]</scope>
    <source>
        <strain evidence="3 4">JCM 16018</strain>
    </source>
</reference>
<organism evidence="3 4">
    <name type="scientific">Mycobacterium seoulense</name>
    <dbReference type="NCBI Taxonomy" id="386911"/>
    <lineage>
        <taxon>Bacteria</taxon>
        <taxon>Bacillati</taxon>
        <taxon>Actinomycetota</taxon>
        <taxon>Actinomycetes</taxon>
        <taxon>Mycobacteriales</taxon>
        <taxon>Mycobacteriaceae</taxon>
        <taxon>Mycobacterium</taxon>
    </lineage>
</organism>
<dbReference type="NCBIfam" id="NF002999">
    <property type="entry name" value="PRK03767.1"/>
    <property type="match status" value="1"/>
</dbReference>
<dbReference type="FunFam" id="3.40.50.360:FF:000001">
    <property type="entry name" value="NAD(P)H dehydrogenase (Quinone) FQR1-like"/>
    <property type="match status" value="1"/>
</dbReference>
<comment type="similarity">
    <text evidence="1">Belongs to the WrbA family.</text>
</comment>
<dbReference type="GO" id="GO:0010181">
    <property type="term" value="F:FMN binding"/>
    <property type="evidence" value="ECO:0007669"/>
    <property type="project" value="InterPro"/>
</dbReference>
<proteinExistence type="inferred from homology"/>
<dbReference type="InterPro" id="IPR010089">
    <property type="entry name" value="Flavoprotein_WrbA-like"/>
</dbReference>
<evidence type="ECO:0000313" key="3">
    <source>
        <dbReference type="EMBL" id="BBX99888.1"/>
    </source>
</evidence>
<evidence type="ECO:0000259" key="2">
    <source>
        <dbReference type="PROSITE" id="PS50902"/>
    </source>
</evidence>
<dbReference type="InterPro" id="IPR008254">
    <property type="entry name" value="Flavodoxin/NO_synth"/>
</dbReference>
<protein>
    <submittedName>
        <fullName evidence="3">NAD(P)H:quinone oxidoreductase type IV</fullName>
    </submittedName>
</protein>
<dbReference type="KEGG" id="mseo:MSEO_03880"/>
<evidence type="ECO:0000256" key="1">
    <source>
        <dbReference type="ARBA" id="ARBA00006961"/>
    </source>
</evidence>
<dbReference type="EMBL" id="AP022582">
    <property type="protein sequence ID" value="BBX99888.1"/>
    <property type="molecule type" value="Genomic_DNA"/>
</dbReference>
<sequence length="206" mass="22095">MRSYDALVTKLAIIYYSATGHGTAMAQRVATTAESAGAEVRLRHVAETRDPESFAQNPAWTANYEATKDLPAATGEDIVWADAVIFGSPTRFGSPAAQLRNFLDSLGGLWAEGKLADKVYAAFTSSNTLHGGQETTLLSLYITLMHFGGIIVPPGYTDPCKFVDGNPYGVSLVSTHDNIHEFDEATGTALDHLTRRVVLMAGRLGS</sequence>
<dbReference type="SUPFAM" id="SSF52218">
    <property type="entry name" value="Flavoproteins"/>
    <property type="match status" value="1"/>
</dbReference>
<dbReference type="AlphaFoldDB" id="A0A7I7NTZ5"/>
<dbReference type="Gene3D" id="3.40.50.360">
    <property type="match status" value="1"/>
</dbReference>
<accession>A0A7I7NTZ5</accession>
<name>A0A7I7NTZ5_9MYCO</name>